<dbReference type="GeneID" id="101238151"/>
<keyword evidence="7 10" id="KW-0472">Membrane</keyword>
<evidence type="ECO:0000256" key="3">
    <source>
        <dbReference type="ARBA" id="ARBA00022490"/>
    </source>
</evidence>
<sequence>MEDLKSEILDILIGIHKFCDTQNIGYVKVSTLILILKEKAAGSEILPYLIDLEDILDEKRIDPYINLNVFEKGIKIWIKKIKQQSSRIDGFQDKRQFSNESTEKNKMEDLKSEISDILIGIFKVCDKQSHGYVRVSTLVLFLKEKAAGSEVLPYLNDLVEILDKKGVDPFINQMVYEKGMKKWIKKIKKQNLHAENFPDIQGFSYKNSTEDKKFHSNTEGFSSLLVEERKLLSVSSTYSNDSIETSDLSWDSSDCQLRLEELEITNKRLLEENIKLKRHLNTTEDQNILILQENEEIRKQLVKFEKISEDSRSTFKKHEKLKANLVDTQISKAELLEKTQYLERENHSLYATLQDYESKILLLDNSLLQMKEDREKLSEEFNSHKDLLNQINELRTTKEEVLEECANKSDYMSSIIVELTQANELLKAQKNIAENEICELKQEINRFSMMPSMNMVSTPLCSSTKIEKWPLSLQQELKLESDSNCADYCDFSDSFGSNLSESDHAYSNFAFQCRKQFRLKKEQVVKKLDELICVRPMDIEETSMIVQDLNMELDSLTEKITEFAQGRQAAEKKAQQLVAKMKRLKDENLQLQEARDKAMMKFGDLSMLSVETETKMHSLMNQLGNANLMLKNLEIEQLTDVITKSEVEREGLVENHANLEFATKIFEMEKEISAYEVSLKDEKKKVLLAQEKIHETEVKHSRELQSLYKMVSKNTEKEVPTYDDVMNELTNFLKETKREINKLLGVRKSPEGYSTSQCSQSIEPENDCIVQERLPTLLNCSSAREKILLENLDLQNHKYVQTDIDMLKVNLCYNKFEVTEQITEVSERNNSSNSMNENYSLEFCSRQNVEENNNVLNFDDVKLMKEKFFDMNSSEKKSFEYDENIGTIFLQDNPVTLECFPNRDDSAILLGSNNLIILMENSVVPLDNENNPNNVLLKKTEEFGDCTKDSTSSEVQNDFDDSSENNARRRRHGISAEPARVSWNTLRDSFKVLTSFTESPVENSDFNSIVISKNSDLSDDSDPKCNESVQSSTSSYSLPVIEVQDEDEKSLIGSQVDLDSESNGSSIKNVSLKVPRQYENLNAPYLIPSKCEVLIEDEALEKMYQNVVFSFNTDQFTLQRRLENQERARDVAERGMDKELEKLRHEIKKLISLKKGTQEYKEAEESLNKQCDILQRSAMKISAQSEQHGCYQHENLVTSSHEIMIAYVEHLKQRISKLNKEIVEHKRRFNECRFDRSDTSDVETKSHLQYPDDGADLQYGDNITGDGDNAKEAEEKTKSNKFSVISKSLVVTKRLKRRNLEPEDTLNKRVSFDTTPVSDIKNLKRKSGDKKELEIPTFYSNSFFNTIKKQASTKILICLCVTFLLYAMYLLVKNAFEIDTIRFHDILLRYIPHTIEYQNKNNEKS</sequence>
<name>A0ABM4BFF7_HYDVU</name>
<keyword evidence="5 10" id="KW-1133">Transmembrane helix</keyword>
<protein>
    <submittedName>
        <fullName evidence="13">Uncharacterized protein LOC101238151 isoform X4</fullName>
    </submittedName>
</protein>
<dbReference type="Pfam" id="PF14662">
    <property type="entry name" value="KASH_CCD"/>
    <property type="match status" value="1"/>
</dbReference>
<dbReference type="InterPro" id="IPR028168">
    <property type="entry name" value="KASH5_CC"/>
</dbReference>
<keyword evidence="4 10" id="KW-0812">Transmembrane</keyword>
<reference evidence="12" key="1">
    <citation type="submission" date="2025-05" db="UniProtKB">
        <authorList>
            <consortium name="RefSeq"/>
        </authorList>
    </citation>
    <scope>NUCLEOTIDE SEQUENCE [LARGE SCALE GENOMIC DNA]</scope>
</reference>
<evidence type="ECO:0000256" key="4">
    <source>
        <dbReference type="ARBA" id="ARBA00022692"/>
    </source>
</evidence>
<dbReference type="Pfam" id="PF05781">
    <property type="entry name" value="MRVI1"/>
    <property type="match status" value="1"/>
</dbReference>
<dbReference type="Proteomes" id="UP001652625">
    <property type="component" value="Chromosome 02"/>
</dbReference>
<feature type="coiled-coil region" evidence="8">
    <location>
        <begin position="318"/>
        <end position="436"/>
    </location>
</feature>
<proteinExistence type="predicted"/>
<reference evidence="13" key="2">
    <citation type="submission" date="2025-08" db="UniProtKB">
        <authorList>
            <consortium name="RefSeq"/>
        </authorList>
    </citation>
    <scope>IDENTIFICATION</scope>
</reference>
<feature type="transmembrane region" description="Helical" evidence="10">
    <location>
        <begin position="1351"/>
        <end position="1372"/>
    </location>
</feature>
<dbReference type="PANTHER" id="PTHR15352">
    <property type="entry name" value="LYMPHOID-RESTRICTED MEMBRANE PROTEIN, JAW1"/>
    <property type="match status" value="1"/>
</dbReference>
<keyword evidence="12" id="KW-1185">Reference proteome</keyword>
<evidence type="ECO:0000256" key="2">
    <source>
        <dbReference type="ARBA" id="ARBA00004496"/>
    </source>
</evidence>
<evidence type="ECO:0000259" key="11">
    <source>
        <dbReference type="Pfam" id="PF14662"/>
    </source>
</evidence>
<evidence type="ECO:0000256" key="1">
    <source>
        <dbReference type="ARBA" id="ARBA00004167"/>
    </source>
</evidence>
<evidence type="ECO:0000313" key="12">
    <source>
        <dbReference type="Proteomes" id="UP001652625"/>
    </source>
</evidence>
<feature type="region of interest" description="Disordered" evidence="9">
    <location>
        <begin position="1013"/>
        <end position="1032"/>
    </location>
</feature>
<feature type="region of interest" description="Disordered" evidence="9">
    <location>
        <begin position="946"/>
        <end position="973"/>
    </location>
</feature>
<evidence type="ECO:0000256" key="9">
    <source>
        <dbReference type="SAM" id="MobiDB-lite"/>
    </source>
</evidence>
<organism evidence="12 13">
    <name type="scientific">Hydra vulgaris</name>
    <name type="common">Hydra</name>
    <name type="synonym">Hydra attenuata</name>
    <dbReference type="NCBI Taxonomy" id="6087"/>
    <lineage>
        <taxon>Eukaryota</taxon>
        <taxon>Metazoa</taxon>
        <taxon>Cnidaria</taxon>
        <taxon>Hydrozoa</taxon>
        <taxon>Hydroidolina</taxon>
        <taxon>Anthoathecata</taxon>
        <taxon>Aplanulata</taxon>
        <taxon>Hydridae</taxon>
        <taxon>Hydra</taxon>
    </lineage>
</organism>
<keyword evidence="3" id="KW-0963">Cytoplasm</keyword>
<feature type="coiled-coil region" evidence="8">
    <location>
        <begin position="252"/>
        <end position="286"/>
    </location>
</feature>
<evidence type="ECO:0000256" key="8">
    <source>
        <dbReference type="SAM" id="Coils"/>
    </source>
</evidence>
<feature type="coiled-coil region" evidence="8">
    <location>
        <begin position="539"/>
        <end position="636"/>
    </location>
</feature>
<feature type="coiled-coil region" evidence="8">
    <location>
        <begin position="665"/>
        <end position="699"/>
    </location>
</feature>
<dbReference type="PANTHER" id="PTHR15352:SF1">
    <property type="entry name" value="KASH5-LIKE COILED-COIL DOMAIN-CONTAINING PROTEIN"/>
    <property type="match status" value="1"/>
</dbReference>
<evidence type="ECO:0000313" key="13">
    <source>
        <dbReference type="RefSeq" id="XP_065647698.1"/>
    </source>
</evidence>
<feature type="domain" description="KASH5-like coiled-coil" evidence="11">
    <location>
        <begin position="253"/>
        <end position="435"/>
    </location>
</feature>
<comment type="subcellular location">
    <subcellularLocation>
        <location evidence="2">Cytoplasm</location>
    </subcellularLocation>
    <subcellularLocation>
        <location evidence="1">Membrane</location>
        <topology evidence="1">Single-pass membrane protein</topology>
    </subcellularLocation>
</comment>
<feature type="compositionally biased region" description="Basic and acidic residues" evidence="9">
    <location>
        <begin position="1268"/>
        <end position="1277"/>
    </location>
</feature>
<dbReference type="InterPro" id="IPR008677">
    <property type="entry name" value="MRVI1"/>
</dbReference>
<dbReference type="RefSeq" id="XP_065647698.1">
    <property type="nucleotide sequence ID" value="XM_065791626.1"/>
</dbReference>
<keyword evidence="6 8" id="KW-0175">Coiled coil</keyword>
<accession>A0ABM4BFF7</accession>
<evidence type="ECO:0000256" key="10">
    <source>
        <dbReference type="SAM" id="Phobius"/>
    </source>
</evidence>
<evidence type="ECO:0000256" key="7">
    <source>
        <dbReference type="ARBA" id="ARBA00023136"/>
    </source>
</evidence>
<evidence type="ECO:0000256" key="5">
    <source>
        <dbReference type="ARBA" id="ARBA00022989"/>
    </source>
</evidence>
<gene>
    <name evidence="13" type="primary">LOC101238151</name>
</gene>
<feature type="region of interest" description="Disordered" evidence="9">
    <location>
        <begin position="1243"/>
        <end position="1277"/>
    </location>
</feature>
<evidence type="ECO:0000256" key="6">
    <source>
        <dbReference type="ARBA" id="ARBA00023054"/>
    </source>
</evidence>